<dbReference type="AlphaFoldDB" id="A0A0G0PTY7"/>
<evidence type="ECO:0000313" key="2">
    <source>
        <dbReference type="Proteomes" id="UP000033881"/>
    </source>
</evidence>
<reference evidence="1 2" key="1">
    <citation type="journal article" date="2015" name="Nature">
        <title>rRNA introns, odd ribosomes, and small enigmatic genomes across a large radiation of phyla.</title>
        <authorList>
            <person name="Brown C.T."/>
            <person name="Hug L.A."/>
            <person name="Thomas B.C."/>
            <person name="Sharon I."/>
            <person name="Castelle C.J."/>
            <person name="Singh A."/>
            <person name="Wilkins M.J."/>
            <person name="Williams K.H."/>
            <person name="Banfield J.F."/>
        </authorList>
    </citation>
    <scope>NUCLEOTIDE SEQUENCE [LARGE SCALE GENOMIC DNA]</scope>
</reference>
<gene>
    <name evidence="1" type="ORF">UT24_C0003G0052</name>
</gene>
<protein>
    <submittedName>
        <fullName evidence="1">Uncharacterized protein</fullName>
    </submittedName>
</protein>
<comment type="caution">
    <text evidence="1">The sequence shown here is derived from an EMBL/GenBank/DDBJ whole genome shotgun (WGS) entry which is preliminary data.</text>
</comment>
<proteinExistence type="predicted"/>
<evidence type="ECO:0000313" key="1">
    <source>
        <dbReference type="EMBL" id="KKR01645.1"/>
    </source>
</evidence>
<dbReference type="EMBL" id="LBWB01000003">
    <property type="protein sequence ID" value="KKR01645.1"/>
    <property type="molecule type" value="Genomic_DNA"/>
</dbReference>
<sequence length="85" mass="9758">MNNTDNHVRKLDEGYVIIGHPVIPSQISFFLSGDGLKKLVARLRDGEDLRMTVGEYRDADGNEHRYHRFEAVDTHNKYAKGKESK</sequence>
<organism evidence="1 2">
    <name type="scientific">Candidatus Woesebacteria bacterium GW2011_GWB1_39_12</name>
    <dbReference type="NCBI Taxonomy" id="1618574"/>
    <lineage>
        <taxon>Bacteria</taxon>
        <taxon>Candidatus Woeseibacteriota</taxon>
    </lineage>
</organism>
<name>A0A0G0PTY7_9BACT</name>
<accession>A0A0G0PTY7</accession>
<dbReference type="Proteomes" id="UP000033881">
    <property type="component" value="Unassembled WGS sequence"/>
</dbReference>
<dbReference type="STRING" id="1618574.UT24_C0003G0052"/>